<feature type="region of interest" description="Disordered" evidence="4">
    <location>
        <begin position="1"/>
        <end position="28"/>
    </location>
</feature>
<dbReference type="Proteomes" id="UP000796880">
    <property type="component" value="Unassembled WGS sequence"/>
</dbReference>
<evidence type="ECO:0000313" key="5">
    <source>
        <dbReference type="EMBL" id="KAF3453905.1"/>
    </source>
</evidence>
<dbReference type="PANTHER" id="PTHR33669:SF26">
    <property type="entry name" value="PROTEIN NIM1-INTERACTING 3"/>
    <property type="match status" value="1"/>
</dbReference>
<evidence type="ECO:0000256" key="1">
    <source>
        <dbReference type="ARBA" id="ARBA00004123"/>
    </source>
</evidence>
<accession>A0A8K0MQH8</accession>
<comment type="subcellular location">
    <subcellularLocation>
        <location evidence="1">Nucleus</location>
    </subcellularLocation>
</comment>
<proteinExistence type="inferred from homology"/>
<evidence type="ECO:0000256" key="2">
    <source>
        <dbReference type="ARBA" id="ARBA00009937"/>
    </source>
</evidence>
<evidence type="ECO:0000313" key="6">
    <source>
        <dbReference type="Proteomes" id="UP000796880"/>
    </source>
</evidence>
<reference evidence="5" key="1">
    <citation type="submission" date="2020-03" db="EMBL/GenBank/DDBJ databases">
        <title>A high-quality chromosome-level genome assembly of a woody plant with both climbing and erect habits, Rhamnella rubrinervis.</title>
        <authorList>
            <person name="Lu Z."/>
            <person name="Yang Y."/>
            <person name="Zhu X."/>
            <person name="Sun Y."/>
        </authorList>
    </citation>
    <scope>NUCLEOTIDE SEQUENCE</scope>
    <source>
        <strain evidence="5">BYM</strain>
        <tissue evidence="5">Leaf</tissue>
    </source>
</reference>
<feature type="compositionally biased region" description="Basic and acidic residues" evidence="4">
    <location>
        <begin position="53"/>
        <end position="69"/>
    </location>
</feature>
<comment type="similarity">
    <text evidence="2">Belongs to the NPR1-interactor family.</text>
</comment>
<feature type="compositionally biased region" description="Acidic residues" evidence="4">
    <location>
        <begin position="14"/>
        <end position="23"/>
    </location>
</feature>
<name>A0A8K0MQH8_9ROSA</name>
<gene>
    <name evidence="5" type="ORF">FNV43_RR04346</name>
</gene>
<sequence>MEAGRRKRKMANEEEKEDENEDEKMEKFFALIESTREVRDLLKRSNCNNGNGSEEKQRKKVDDDQKDKATGAWNPTFQPEDFLGDIHHDHNINIPGGAVTLAGPSKKALGEDENNKEEDKGGNDLDLNLSL</sequence>
<dbReference type="EMBL" id="VOIH02000002">
    <property type="protein sequence ID" value="KAF3453905.1"/>
    <property type="molecule type" value="Genomic_DNA"/>
</dbReference>
<dbReference type="GO" id="GO:0005634">
    <property type="term" value="C:nucleus"/>
    <property type="evidence" value="ECO:0007669"/>
    <property type="project" value="UniProtKB-SubCell"/>
</dbReference>
<dbReference type="InterPro" id="IPR031425">
    <property type="entry name" value="NPR1/NH1-interacting"/>
</dbReference>
<evidence type="ECO:0000256" key="4">
    <source>
        <dbReference type="SAM" id="MobiDB-lite"/>
    </source>
</evidence>
<feature type="region of interest" description="Disordered" evidence="4">
    <location>
        <begin position="41"/>
        <end position="131"/>
    </location>
</feature>
<dbReference type="Pfam" id="PF15699">
    <property type="entry name" value="NPR1_interact"/>
    <property type="match status" value="1"/>
</dbReference>
<dbReference type="PANTHER" id="PTHR33669">
    <property type="entry name" value="PROTEIN NEGATIVE REGULATOR OF RESISTANCE"/>
    <property type="match status" value="1"/>
</dbReference>
<dbReference type="OrthoDB" id="1304316at2759"/>
<keyword evidence="6" id="KW-1185">Reference proteome</keyword>
<evidence type="ECO:0000256" key="3">
    <source>
        <dbReference type="ARBA" id="ARBA00023242"/>
    </source>
</evidence>
<organism evidence="5 6">
    <name type="scientific">Rhamnella rubrinervis</name>
    <dbReference type="NCBI Taxonomy" id="2594499"/>
    <lineage>
        <taxon>Eukaryota</taxon>
        <taxon>Viridiplantae</taxon>
        <taxon>Streptophyta</taxon>
        <taxon>Embryophyta</taxon>
        <taxon>Tracheophyta</taxon>
        <taxon>Spermatophyta</taxon>
        <taxon>Magnoliopsida</taxon>
        <taxon>eudicotyledons</taxon>
        <taxon>Gunneridae</taxon>
        <taxon>Pentapetalae</taxon>
        <taxon>rosids</taxon>
        <taxon>fabids</taxon>
        <taxon>Rosales</taxon>
        <taxon>Rhamnaceae</taxon>
        <taxon>rhamnoid group</taxon>
        <taxon>Rhamneae</taxon>
        <taxon>Rhamnella</taxon>
    </lineage>
</organism>
<dbReference type="GO" id="GO:0010112">
    <property type="term" value="P:regulation of systemic acquired resistance"/>
    <property type="evidence" value="ECO:0007669"/>
    <property type="project" value="InterPro"/>
</dbReference>
<keyword evidence="3" id="KW-0539">Nucleus</keyword>
<dbReference type="AlphaFoldDB" id="A0A8K0MQH8"/>
<protein>
    <submittedName>
        <fullName evidence="5">Uncharacterized protein</fullName>
    </submittedName>
</protein>
<comment type="caution">
    <text evidence="5">The sequence shown here is derived from an EMBL/GenBank/DDBJ whole genome shotgun (WGS) entry which is preliminary data.</text>
</comment>